<dbReference type="RefSeq" id="WP_241055020.1">
    <property type="nucleotide sequence ID" value="NZ_JAKZBV010000001.1"/>
</dbReference>
<protein>
    <submittedName>
        <fullName evidence="3">Maleylpyruvate isomerase N-terminal domain-containing protein</fullName>
    </submittedName>
</protein>
<dbReference type="Proteomes" id="UP001202922">
    <property type="component" value="Unassembled WGS sequence"/>
</dbReference>
<dbReference type="Pfam" id="PF11716">
    <property type="entry name" value="MDMPI_N"/>
    <property type="match status" value="1"/>
</dbReference>
<dbReference type="PANTHER" id="PTHR40758">
    <property type="entry name" value="CONSERVED PROTEIN"/>
    <property type="match status" value="1"/>
</dbReference>
<dbReference type="PANTHER" id="PTHR40758:SF1">
    <property type="entry name" value="CONSERVED PROTEIN"/>
    <property type="match status" value="1"/>
</dbReference>
<feature type="domain" description="MDMPI C-terminal" evidence="1">
    <location>
        <begin position="152"/>
        <end position="234"/>
    </location>
</feature>
<dbReference type="InterPro" id="IPR010872">
    <property type="entry name" value="MDMPI_C-term_domain"/>
</dbReference>
<comment type="caution">
    <text evidence="3">The sequence shown here is derived from an EMBL/GenBank/DDBJ whole genome shotgun (WGS) entry which is preliminary data.</text>
</comment>
<dbReference type="NCBIfam" id="TIGR03083">
    <property type="entry name" value="maleylpyruvate isomerase family mycothiol-dependent enzyme"/>
    <property type="match status" value="1"/>
</dbReference>
<keyword evidence="3" id="KW-0413">Isomerase</keyword>
<evidence type="ECO:0000259" key="1">
    <source>
        <dbReference type="Pfam" id="PF07398"/>
    </source>
</evidence>
<dbReference type="InterPro" id="IPR024344">
    <property type="entry name" value="MDMPI_metal-binding"/>
</dbReference>
<feature type="domain" description="Mycothiol-dependent maleylpyruvate isomerase metal-binding" evidence="2">
    <location>
        <begin position="16"/>
        <end position="132"/>
    </location>
</feature>
<dbReference type="InterPro" id="IPR017517">
    <property type="entry name" value="Maleyloyr_isom"/>
</dbReference>
<dbReference type="Pfam" id="PF07398">
    <property type="entry name" value="MDMPI_C"/>
    <property type="match status" value="1"/>
</dbReference>
<reference evidence="3 4" key="1">
    <citation type="submission" date="2022-03" db="EMBL/GenBank/DDBJ databases">
        <title>Sinomonas sp. isolated from a soil.</title>
        <authorList>
            <person name="Han J."/>
            <person name="Kim D.-U."/>
        </authorList>
    </citation>
    <scope>NUCLEOTIDE SEQUENCE [LARGE SCALE GENOMIC DNA]</scope>
    <source>
        <strain evidence="3 4">5-5</strain>
    </source>
</reference>
<dbReference type="SUPFAM" id="SSF109854">
    <property type="entry name" value="DinB/YfiT-like putative metalloenzymes"/>
    <property type="match status" value="1"/>
</dbReference>
<evidence type="ECO:0000259" key="2">
    <source>
        <dbReference type="Pfam" id="PF11716"/>
    </source>
</evidence>
<sequence length="249" mass="26895">MTDTPASYAAAIDRLDALTRRFASAAERVSDWEAPVPACPRWTTRKLLVHLGLIHAWAASAIGASAAPPEARFDLGDAPLPTWYRARAGELVATLRASAPDSKAWTLWGERVAAFWARRQVHETTVHTFDLAQSLAAGAGEPPSDLWTLPEDVALDGIHEVVEGFYPRQLRLGRTAGLPAVVRLEVRTDDGELLETLALPPRDESAEAPLLGTLSGTASQLYLGLWGRTPLPGADDQLAEAIREARLTP</sequence>
<gene>
    <name evidence="3" type="ORF">L0M17_15235</name>
</gene>
<evidence type="ECO:0000313" key="4">
    <source>
        <dbReference type="Proteomes" id="UP001202922"/>
    </source>
</evidence>
<organism evidence="3 4">
    <name type="scientific">Sinomonas terrae</name>
    <dbReference type="NCBI Taxonomy" id="2908838"/>
    <lineage>
        <taxon>Bacteria</taxon>
        <taxon>Bacillati</taxon>
        <taxon>Actinomycetota</taxon>
        <taxon>Actinomycetes</taxon>
        <taxon>Micrococcales</taxon>
        <taxon>Micrococcaceae</taxon>
        <taxon>Sinomonas</taxon>
    </lineage>
</organism>
<name>A0ABS9U3P7_9MICC</name>
<keyword evidence="4" id="KW-1185">Reference proteome</keyword>
<dbReference type="GO" id="GO:0016853">
    <property type="term" value="F:isomerase activity"/>
    <property type="evidence" value="ECO:0007669"/>
    <property type="project" value="UniProtKB-KW"/>
</dbReference>
<dbReference type="EMBL" id="JAKZBV010000001">
    <property type="protein sequence ID" value="MCH6471313.1"/>
    <property type="molecule type" value="Genomic_DNA"/>
</dbReference>
<evidence type="ECO:0000313" key="3">
    <source>
        <dbReference type="EMBL" id="MCH6471313.1"/>
    </source>
</evidence>
<dbReference type="InterPro" id="IPR034660">
    <property type="entry name" value="DinB/YfiT-like"/>
</dbReference>
<proteinExistence type="predicted"/>
<accession>A0ABS9U3P7</accession>